<organism evidence="6 7">
    <name type="scientific">Meloidogyne enterolobii</name>
    <name type="common">Root-knot nematode worm</name>
    <name type="synonym">Meloidogyne mayaguensis</name>
    <dbReference type="NCBI Taxonomy" id="390850"/>
    <lineage>
        <taxon>Eukaryota</taxon>
        <taxon>Metazoa</taxon>
        <taxon>Ecdysozoa</taxon>
        <taxon>Nematoda</taxon>
        <taxon>Chromadorea</taxon>
        <taxon>Rhabditida</taxon>
        <taxon>Tylenchina</taxon>
        <taxon>Tylenchomorpha</taxon>
        <taxon>Tylenchoidea</taxon>
        <taxon>Meloidogynidae</taxon>
        <taxon>Meloidogyninae</taxon>
        <taxon>Meloidogyne</taxon>
    </lineage>
</organism>
<sequence>MAHMFADGSYSLFSRIIAQSGSIINNWATKPKASILQISLQLAHHLNCSNGNNSTKTMQNIVECIKRVPTAIIQRAGDAVSQSLSLPMDFAFVPIDEDTHFFRGNVFDKLRRKDFKRDVSILVGTVRDEGTYWLPYCLQKNGFGFNHTISPEDHINQALITEADYSKAFDAFLPYFGNSNLVRHALMHAYSHLPTEKQEQRWRDGVARFLGDYFFTCDSIEFADIVSDELYGSVYSFYFTRRSSANPWPQWMGAMHGYEIEYVFGLPLRSPHLYDPSELELEISFSTKIMEFWGHFARTGEPVEFWPKYNRITRKSLVLSEEIATGTSHRIYVDVHGKLCRLLEEAQAVAGITGEQRSRICPDGRSTTVNYGQEISMEDVKEEMQLNRGISGINRIPSIKIYISLIILSLALLRSPEISFLYSSFIFK</sequence>
<dbReference type="Proteomes" id="UP000580250">
    <property type="component" value="Unassembled WGS sequence"/>
</dbReference>
<gene>
    <name evidence="6" type="ORF">MENT_LOCUS2804</name>
</gene>
<dbReference type="Gene3D" id="3.40.50.1820">
    <property type="entry name" value="alpha/beta hydrolase"/>
    <property type="match status" value="1"/>
</dbReference>
<dbReference type="GO" id="GO:0006581">
    <property type="term" value="P:acetylcholine catabolic process"/>
    <property type="evidence" value="ECO:0007669"/>
    <property type="project" value="TreeGrafter"/>
</dbReference>
<comment type="similarity">
    <text evidence="1">Belongs to the type-B carboxylesterase/lipase family.</text>
</comment>
<feature type="domain" description="Carboxylesterase type B" evidence="5">
    <location>
        <begin position="2"/>
        <end position="318"/>
    </location>
</feature>
<protein>
    <recommendedName>
        <fullName evidence="5">Carboxylesterase type B domain-containing protein</fullName>
    </recommendedName>
</protein>
<dbReference type="GO" id="GO:0005886">
    <property type="term" value="C:plasma membrane"/>
    <property type="evidence" value="ECO:0007669"/>
    <property type="project" value="TreeGrafter"/>
</dbReference>
<comment type="caution">
    <text evidence="6">The sequence shown here is derived from an EMBL/GenBank/DDBJ whole genome shotgun (WGS) entry which is preliminary data.</text>
</comment>
<evidence type="ECO:0000256" key="1">
    <source>
        <dbReference type="ARBA" id="ARBA00005964"/>
    </source>
</evidence>
<evidence type="ECO:0000313" key="6">
    <source>
        <dbReference type="EMBL" id="CAD2130022.1"/>
    </source>
</evidence>
<evidence type="ECO:0000259" key="5">
    <source>
        <dbReference type="Pfam" id="PF00135"/>
    </source>
</evidence>
<dbReference type="InterPro" id="IPR029058">
    <property type="entry name" value="AB_hydrolase_fold"/>
</dbReference>
<dbReference type="SUPFAM" id="SSF53474">
    <property type="entry name" value="alpha/beta-Hydrolases"/>
    <property type="match status" value="1"/>
</dbReference>
<keyword evidence="4" id="KW-1015">Disulfide bond</keyword>
<accession>A0A6V7TR28</accession>
<evidence type="ECO:0000256" key="2">
    <source>
        <dbReference type="ARBA" id="ARBA00022487"/>
    </source>
</evidence>
<dbReference type="InterPro" id="IPR002018">
    <property type="entry name" value="CarbesteraseB"/>
</dbReference>
<keyword evidence="2" id="KW-0719">Serine esterase</keyword>
<dbReference type="Pfam" id="PF00135">
    <property type="entry name" value="COesterase"/>
    <property type="match status" value="1"/>
</dbReference>
<dbReference type="InterPro" id="IPR050654">
    <property type="entry name" value="AChE-related_enzymes"/>
</dbReference>
<dbReference type="AlphaFoldDB" id="A0A6V7TR28"/>
<reference evidence="6 7" key="1">
    <citation type="submission" date="2020-08" db="EMBL/GenBank/DDBJ databases">
        <authorList>
            <person name="Koutsovoulos G."/>
            <person name="Danchin GJ E."/>
        </authorList>
    </citation>
    <scope>NUCLEOTIDE SEQUENCE [LARGE SCALE GENOMIC DNA]</scope>
</reference>
<keyword evidence="3" id="KW-0378">Hydrolase</keyword>
<dbReference type="PRINTS" id="PR00878">
    <property type="entry name" value="CHOLNESTRASE"/>
</dbReference>
<name>A0A6V7TR28_MELEN</name>
<evidence type="ECO:0000256" key="3">
    <source>
        <dbReference type="ARBA" id="ARBA00022801"/>
    </source>
</evidence>
<evidence type="ECO:0000313" key="7">
    <source>
        <dbReference type="Proteomes" id="UP000580250"/>
    </source>
</evidence>
<dbReference type="InterPro" id="IPR000997">
    <property type="entry name" value="Cholinesterase"/>
</dbReference>
<dbReference type="GO" id="GO:0003990">
    <property type="term" value="F:acetylcholinesterase activity"/>
    <property type="evidence" value="ECO:0007669"/>
    <property type="project" value="TreeGrafter"/>
</dbReference>
<dbReference type="OrthoDB" id="408631at2759"/>
<dbReference type="PANTHER" id="PTHR43918">
    <property type="entry name" value="ACETYLCHOLINESTERASE"/>
    <property type="match status" value="1"/>
</dbReference>
<dbReference type="GO" id="GO:0019695">
    <property type="term" value="P:choline metabolic process"/>
    <property type="evidence" value="ECO:0007669"/>
    <property type="project" value="TreeGrafter"/>
</dbReference>
<proteinExistence type="inferred from homology"/>
<dbReference type="GO" id="GO:0005615">
    <property type="term" value="C:extracellular space"/>
    <property type="evidence" value="ECO:0007669"/>
    <property type="project" value="TreeGrafter"/>
</dbReference>
<dbReference type="EMBL" id="CAJEWN010000009">
    <property type="protein sequence ID" value="CAD2130022.1"/>
    <property type="molecule type" value="Genomic_DNA"/>
</dbReference>
<dbReference type="PANTHER" id="PTHR43918:SF15">
    <property type="entry name" value="CARBOXYLIC ESTER HYDROLASE"/>
    <property type="match status" value="1"/>
</dbReference>
<evidence type="ECO:0000256" key="4">
    <source>
        <dbReference type="ARBA" id="ARBA00023157"/>
    </source>
</evidence>